<comment type="caution">
    <text evidence="2">The sequence shown here is derived from an EMBL/GenBank/DDBJ whole genome shotgun (WGS) entry which is preliminary data.</text>
</comment>
<dbReference type="AlphaFoldDB" id="A0A0F9L1R4"/>
<organism evidence="2">
    <name type="scientific">marine sediment metagenome</name>
    <dbReference type="NCBI Taxonomy" id="412755"/>
    <lineage>
        <taxon>unclassified sequences</taxon>
        <taxon>metagenomes</taxon>
        <taxon>ecological metagenomes</taxon>
    </lineage>
</organism>
<accession>A0A0F9L1R4</accession>
<protein>
    <submittedName>
        <fullName evidence="2">Uncharacterized protein</fullName>
    </submittedName>
</protein>
<reference evidence="2" key="1">
    <citation type="journal article" date="2015" name="Nature">
        <title>Complex archaea that bridge the gap between prokaryotes and eukaryotes.</title>
        <authorList>
            <person name="Spang A."/>
            <person name="Saw J.H."/>
            <person name="Jorgensen S.L."/>
            <person name="Zaremba-Niedzwiedzka K."/>
            <person name="Martijn J."/>
            <person name="Lind A.E."/>
            <person name="van Eijk R."/>
            <person name="Schleper C."/>
            <person name="Guy L."/>
            <person name="Ettema T.J."/>
        </authorList>
    </citation>
    <scope>NUCLEOTIDE SEQUENCE</scope>
</reference>
<name>A0A0F9L1R4_9ZZZZ</name>
<sequence length="165" mass="19297">MRPLRPLPSSTMDYIPITNKHLLVGKLVIEEAHAWAFKLFNWHGRPPLFVEGIRAHLLYSDAEKDKHFRDTGATSKAYTFNAARLAWMLHYDMERMREILCRWQNGDSSFELATELKRPFRMLFRTSNKLDVTLRNIKCPAIAETPDHRDPKISGEQKSFSNEDH</sequence>
<gene>
    <name evidence="2" type="ORF">LCGC14_1567420</name>
</gene>
<evidence type="ECO:0000256" key="1">
    <source>
        <dbReference type="SAM" id="MobiDB-lite"/>
    </source>
</evidence>
<proteinExistence type="predicted"/>
<feature type="region of interest" description="Disordered" evidence="1">
    <location>
        <begin position="145"/>
        <end position="165"/>
    </location>
</feature>
<dbReference type="EMBL" id="LAZR01012178">
    <property type="protein sequence ID" value="KKM28168.1"/>
    <property type="molecule type" value="Genomic_DNA"/>
</dbReference>
<evidence type="ECO:0000313" key="2">
    <source>
        <dbReference type="EMBL" id="KKM28168.1"/>
    </source>
</evidence>